<dbReference type="SUPFAM" id="SSF46689">
    <property type="entry name" value="Homeodomain-like"/>
    <property type="match status" value="1"/>
</dbReference>
<name>A0ABS5Y847_9CYAN</name>
<reference evidence="1 2" key="1">
    <citation type="journal article" date="2021" name="Mar. Drugs">
        <title>Genome Reduction and Secondary Metabolism of the Marine Sponge-Associated Cyanobacterium Leptothoe.</title>
        <authorList>
            <person name="Konstantinou D."/>
            <person name="Popin R.V."/>
            <person name="Fewer D.P."/>
            <person name="Sivonen K."/>
            <person name="Gkelis S."/>
        </authorList>
    </citation>
    <scope>NUCLEOTIDE SEQUENCE [LARGE SCALE GENOMIC DNA]</scope>
    <source>
        <strain evidence="1 2">TAU-MAC 1615</strain>
    </source>
</reference>
<dbReference type="InterPro" id="IPR009057">
    <property type="entry name" value="Homeodomain-like_sf"/>
</dbReference>
<dbReference type="PANTHER" id="PTHR33215">
    <property type="entry name" value="PROTEIN DISTAL ANTENNA"/>
    <property type="match status" value="1"/>
</dbReference>
<evidence type="ECO:0000313" key="2">
    <source>
        <dbReference type="Proteomes" id="UP001196661"/>
    </source>
</evidence>
<keyword evidence="2" id="KW-1185">Reference proteome</keyword>
<accession>A0ABS5Y847</accession>
<evidence type="ECO:0000313" key="1">
    <source>
        <dbReference type="EMBL" id="MBT9313678.1"/>
    </source>
</evidence>
<dbReference type="InterPro" id="IPR051839">
    <property type="entry name" value="RD_transcriptional_regulator"/>
</dbReference>
<gene>
    <name evidence="1" type="ORF">IXB28_15815</name>
</gene>
<dbReference type="EMBL" id="JADOER010000016">
    <property type="protein sequence ID" value="MBT9313678.1"/>
    <property type="molecule type" value="Genomic_DNA"/>
</dbReference>
<dbReference type="Pfam" id="PF01527">
    <property type="entry name" value="HTH_Tnp_1"/>
    <property type="match status" value="1"/>
</dbReference>
<dbReference type="Gene3D" id="1.10.10.60">
    <property type="entry name" value="Homeodomain-like"/>
    <property type="match status" value="1"/>
</dbReference>
<dbReference type="PANTHER" id="PTHR33215:SF13">
    <property type="entry name" value="PROTEIN DISTAL ANTENNA"/>
    <property type="match status" value="1"/>
</dbReference>
<dbReference type="Proteomes" id="UP001196661">
    <property type="component" value="Unassembled WGS sequence"/>
</dbReference>
<proteinExistence type="predicted"/>
<protein>
    <submittedName>
        <fullName evidence="1">Transposase</fullName>
    </submittedName>
</protein>
<comment type="caution">
    <text evidence="1">The sequence shown here is derived from an EMBL/GenBank/DDBJ whole genome shotgun (WGS) entry which is preliminary data.</text>
</comment>
<dbReference type="InterPro" id="IPR002514">
    <property type="entry name" value="Transposase_8"/>
</dbReference>
<organism evidence="1 2">
    <name type="scientific">Leptothoe kymatousa TAU-MAC 1615</name>
    <dbReference type="NCBI Taxonomy" id="2364775"/>
    <lineage>
        <taxon>Bacteria</taxon>
        <taxon>Bacillati</taxon>
        <taxon>Cyanobacteriota</taxon>
        <taxon>Cyanophyceae</taxon>
        <taxon>Nodosilineales</taxon>
        <taxon>Cymatolegaceae</taxon>
        <taxon>Leptothoe</taxon>
        <taxon>Leptothoe kymatousa</taxon>
    </lineage>
</organism>
<sequence>MQDNVQMTKKPRRYFTDEQKAEAVNIVKQSGKPVSQVAREMGLTESALRKWVKQSQINEHPRLEGELTSAEHQELVRLRRELKHVKQERDFLKKAAAFFARESADFTS</sequence>